<dbReference type="OrthoDB" id="9780943at2"/>
<feature type="chain" id="PRO_5011730386" evidence="2">
    <location>
        <begin position="30"/>
        <end position="338"/>
    </location>
</feature>
<dbReference type="Proteomes" id="UP000199544">
    <property type="component" value="Unassembled WGS sequence"/>
</dbReference>
<proteinExistence type="inferred from homology"/>
<keyword evidence="4" id="KW-1185">Reference proteome</keyword>
<dbReference type="CDD" id="cd07012">
    <property type="entry name" value="PBP2_Bug_TTT"/>
    <property type="match status" value="1"/>
</dbReference>
<dbReference type="SUPFAM" id="SSF53850">
    <property type="entry name" value="Periplasmic binding protein-like II"/>
    <property type="match status" value="1"/>
</dbReference>
<dbReference type="RefSeq" id="WP_090235524.1">
    <property type="nucleotide sequence ID" value="NZ_FNHW01000001.1"/>
</dbReference>
<evidence type="ECO:0000313" key="3">
    <source>
        <dbReference type="EMBL" id="SDM98207.1"/>
    </source>
</evidence>
<sequence>MKGKYLWSKALLASALSLGLVACSSGANGTDKSNYPEKAITVVAPSGAGGGWDLTARSLVKVLGETKIVDQTMTVENKPGGGGTVFMAQYATKDKKNDFKLFVNSPPILVNNLKSEGNSPFGFKDTTPLAQLTKDYGAVAVKADSKFNSLKEVLDQLKKDPKSLTVAGGSAPGSMDHLVAILPAYKAGIDPKAIKYVAYDGGGEAVASLLGGNCDVIATDVSSLGEYLKSGKIKLLAVESPERLAGDFKDVPTLKEQGIDAEFVIWRGIFGPKEMTPDAKKYWEQKLKKLSGSKEWKAELERNRWEADYKDSKVFASFLKEQETQITDMLKSLGMEKK</sequence>
<comment type="similarity">
    <text evidence="1">Belongs to the UPF0065 (bug) family.</text>
</comment>
<dbReference type="PANTHER" id="PTHR42928:SF3">
    <property type="entry name" value="UPF0065 PROTEIN YFLP"/>
    <property type="match status" value="1"/>
</dbReference>
<accession>A0A1G9XN55</accession>
<dbReference type="InterPro" id="IPR042100">
    <property type="entry name" value="Bug_dom1"/>
</dbReference>
<dbReference type="PROSITE" id="PS51257">
    <property type="entry name" value="PROKAR_LIPOPROTEIN"/>
    <property type="match status" value="1"/>
</dbReference>
<gene>
    <name evidence="3" type="ORF">SAMN04488137_2902</name>
</gene>
<dbReference type="Gene3D" id="3.40.190.10">
    <property type="entry name" value="Periplasmic binding protein-like II"/>
    <property type="match status" value="1"/>
</dbReference>
<dbReference type="STRING" id="459525.SAMN04488137_2902"/>
<organism evidence="3 4">
    <name type="scientific">Fictibacillus solisalsi</name>
    <dbReference type="NCBI Taxonomy" id="459525"/>
    <lineage>
        <taxon>Bacteria</taxon>
        <taxon>Bacillati</taxon>
        <taxon>Bacillota</taxon>
        <taxon>Bacilli</taxon>
        <taxon>Bacillales</taxon>
        <taxon>Fictibacillaceae</taxon>
        <taxon>Fictibacillus</taxon>
    </lineage>
</organism>
<feature type="signal peptide" evidence="2">
    <location>
        <begin position="1"/>
        <end position="29"/>
    </location>
</feature>
<dbReference type="InterPro" id="IPR005064">
    <property type="entry name" value="BUG"/>
</dbReference>
<dbReference type="PIRSF" id="PIRSF017082">
    <property type="entry name" value="YflP"/>
    <property type="match status" value="1"/>
</dbReference>
<evidence type="ECO:0000256" key="1">
    <source>
        <dbReference type="ARBA" id="ARBA00006987"/>
    </source>
</evidence>
<dbReference type="Gene3D" id="3.40.190.150">
    <property type="entry name" value="Bordetella uptake gene, domain 1"/>
    <property type="match status" value="1"/>
</dbReference>
<dbReference type="AlphaFoldDB" id="A0A1G9XN55"/>
<name>A0A1G9XN55_9BACL</name>
<evidence type="ECO:0000256" key="2">
    <source>
        <dbReference type="SAM" id="SignalP"/>
    </source>
</evidence>
<evidence type="ECO:0000313" key="4">
    <source>
        <dbReference type="Proteomes" id="UP000199544"/>
    </source>
</evidence>
<reference evidence="4" key="1">
    <citation type="submission" date="2016-10" db="EMBL/GenBank/DDBJ databases">
        <authorList>
            <person name="Varghese N."/>
            <person name="Submissions S."/>
        </authorList>
    </citation>
    <scope>NUCLEOTIDE SEQUENCE [LARGE SCALE GENOMIC DNA]</scope>
    <source>
        <strain evidence="4">CGMCC 1.6854</strain>
    </source>
</reference>
<protein>
    <submittedName>
        <fullName evidence="3">Putative tricarboxylic transport membrane protein</fullName>
    </submittedName>
</protein>
<keyword evidence="2" id="KW-0732">Signal</keyword>
<dbReference type="PANTHER" id="PTHR42928">
    <property type="entry name" value="TRICARBOXYLATE-BINDING PROTEIN"/>
    <property type="match status" value="1"/>
</dbReference>
<dbReference type="Pfam" id="PF03401">
    <property type="entry name" value="TctC"/>
    <property type="match status" value="1"/>
</dbReference>
<dbReference type="EMBL" id="FNHW01000001">
    <property type="protein sequence ID" value="SDM98207.1"/>
    <property type="molecule type" value="Genomic_DNA"/>
</dbReference>